<name>A0A7X1NXR3_9DEIO</name>
<keyword evidence="3" id="KW-1185">Reference proteome</keyword>
<accession>A0A7X1NXR3</accession>
<feature type="domain" description="Glycosyltransferase 2-like" evidence="1">
    <location>
        <begin position="5"/>
        <end position="163"/>
    </location>
</feature>
<organism evidence="2 3">
    <name type="scientific">Deinococcus terrestris</name>
    <dbReference type="NCBI Taxonomy" id="2651870"/>
    <lineage>
        <taxon>Bacteria</taxon>
        <taxon>Thermotogati</taxon>
        <taxon>Deinococcota</taxon>
        <taxon>Deinococci</taxon>
        <taxon>Deinococcales</taxon>
        <taxon>Deinococcaceae</taxon>
        <taxon>Deinococcus</taxon>
    </lineage>
</organism>
<dbReference type="SUPFAM" id="SSF53448">
    <property type="entry name" value="Nucleotide-diphospho-sugar transferases"/>
    <property type="match status" value="1"/>
</dbReference>
<dbReference type="RefSeq" id="WP_152871970.1">
    <property type="nucleotide sequence ID" value="NZ_WBSL01000007.1"/>
</dbReference>
<dbReference type="PANTHER" id="PTHR43685:SF11">
    <property type="entry name" value="GLYCOSYLTRANSFERASE TAGX-RELATED"/>
    <property type="match status" value="1"/>
</dbReference>
<evidence type="ECO:0000313" key="3">
    <source>
        <dbReference type="Proteomes" id="UP000484842"/>
    </source>
</evidence>
<dbReference type="InterPro" id="IPR001173">
    <property type="entry name" value="Glyco_trans_2-like"/>
</dbReference>
<sequence length="253" mass="28484">MYSVSVCMASYNGGQYISEQIDSILPQLNNDDELIIVDDGSTDLTLEIIKDYSNPMIKLYANRVNLGVVDSFEKSLSLASGDIIILSDQDDIWLPGRVQAVRDTFRDIEGASVVVVNAYLMHDDRIDLETFYEVRRSGAGMLKNLYKNTYIGCCMAVRREVLELALPFPKHITMHDQWLGLVGELCGKSTFLEDRFVVYRRHGGNLTGLTRGKIKSVINKRLIAASMVAEAYGRKIFGHKTLKEHQTECASYE</sequence>
<dbReference type="InterPro" id="IPR029044">
    <property type="entry name" value="Nucleotide-diphossugar_trans"/>
</dbReference>
<dbReference type="CDD" id="cd04196">
    <property type="entry name" value="GT_2_like_d"/>
    <property type="match status" value="1"/>
</dbReference>
<dbReference type="Proteomes" id="UP000484842">
    <property type="component" value="Unassembled WGS sequence"/>
</dbReference>
<dbReference type="EMBL" id="WBSL01000007">
    <property type="protein sequence ID" value="MPY67638.1"/>
    <property type="molecule type" value="Genomic_DNA"/>
</dbReference>
<keyword evidence="2" id="KW-0808">Transferase</keyword>
<reference evidence="2 3" key="1">
    <citation type="submission" date="2019-10" db="EMBL/GenBank/DDBJ databases">
        <title>Deinococcus sp. isolated from soil.</title>
        <authorList>
            <person name="Li Y."/>
            <person name="Wang J."/>
        </authorList>
    </citation>
    <scope>NUCLEOTIDE SEQUENCE [LARGE SCALE GENOMIC DNA]</scope>
    <source>
        <strain evidence="2 3">SDU3-2</strain>
    </source>
</reference>
<dbReference type="InterPro" id="IPR050834">
    <property type="entry name" value="Glycosyltransf_2"/>
</dbReference>
<dbReference type="PANTHER" id="PTHR43685">
    <property type="entry name" value="GLYCOSYLTRANSFERASE"/>
    <property type="match status" value="1"/>
</dbReference>
<dbReference type="GO" id="GO:0016740">
    <property type="term" value="F:transferase activity"/>
    <property type="evidence" value="ECO:0007669"/>
    <property type="project" value="UniProtKB-KW"/>
</dbReference>
<dbReference type="Gene3D" id="3.90.550.10">
    <property type="entry name" value="Spore Coat Polysaccharide Biosynthesis Protein SpsA, Chain A"/>
    <property type="match status" value="1"/>
</dbReference>
<dbReference type="Pfam" id="PF00535">
    <property type="entry name" value="Glycos_transf_2"/>
    <property type="match status" value="1"/>
</dbReference>
<gene>
    <name evidence="2" type="ORF">F8S09_13245</name>
</gene>
<proteinExistence type="predicted"/>
<protein>
    <submittedName>
        <fullName evidence="2">Glycosyltransferase family 2 protein</fullName>
    </submittedName>
</protein>
<evidence type="ECO:0000259" key="1">
    <source>
        <dbReference type="Pfam" id="PF00535"/>
    </source>
</evidence>
<dbReference type="AlphaFoldDB" id="A0A7X1NXR3"/>
<comment type="caution">
    <text evidence="2">The sequence shown here is derived from an EMBL/GenBank/DDBJ whole genome shotgun (WGS) entry which is preliminary data.</text>
</comment>
<evidence type="ECO:0000313" key="2">
    <source>
        <dbReference type="EMBL" id="MPY67638.1"/>
    </source>
</evidence>